<evidence type="ECO:0000313" key="1">
    <source>
        <dbReference type="EMBL" id="KAI7986056.1"/>
    </source>
</evidence>
<sequence length="582" mass="66804">MGVVDTKSIESIQASLSLFGERSDHRKNRFISCDELERKKELEGLMKDMANYNVQLEAKGSVYRQALLKLNHYQKTANELSILVKSSEIEKDISMNVEKAELMETELQMEKGMTDELLRHVSELNEAVLHSKMASNEGEKEIRVVLVEKVTELALATTTVVEAEEKLEYMRKLLEVMQDLENQLMNKFVFINLLQLDLNQTNELCGSFEKRASHAISELNTEKVERLDSDTKKMEGELEKARNEIEEISGREKVAQVEIVMLKSEVHKGRSRIAAAKAVEDEYEALIEKAEKVTELVLENYYELENLKKELEFAMVKIAEFRNRAKQVVSRVEAAEKDRMRNWGEQREWRKIALAALWEKLFPKKAEVALVMSSLLKSISCSVSQKSLENGVPREVEVGDGGQGTEEINAGDAVAFARNSSPDAWRQDGGWENRWVKSDWKKDENLAGEWNFTSGKWNGDAEDKEATPKTIMRTMGVKGLALYHLKSHLQYRFSKFFLMICKFFSYGDLEHEIDDEIRTPIRNHMKFPDDGQIKKRQALELLSSKRKVLQKKRTLASIDASRKRTLGKGTERGGFVFNYHSE</sequence>
<dbReference type="Proteomes" id="UP001060215">
    <property type="component" value="Chromosome 15"/>
</dbReference>
<dbReference type="EMBL" id="CM045772">
    <property type="protein sequence ID" value="KAI7986056.1"/>
    <property type="molecule type" value="Genomic_DNA"/>
</dbReference>
<reference evidence="1 2" key="1">
    <citation type="journal article" date="2022" name="Plant J.">
        <title>Chromosome-level genome of Camellia lanceoleosa provides a valuable resource for understanding genome evolution and self-incompatibility.</title>
        <authorList>
            <person name="Gong W."/>
            <person name="Xiao S."/>
            <person name="Wang L."/>
            <person name="Liao Z."/>
            <person name="Chang Y."/>
            <person name="Mo W."/>
            <person name="Hu G."/>
            <person name="Li W."/>
            <person name="Zhao G."/>
            <person name="Zhu H."/>
            <person name="Hu X."/>
            <person name="Ji K."/>
            <person name="Xiang X."/>
            <person name="Song Q."/>
            <person name="Yuan D."/>
            <person name="Jin S."/>
            <person name="Zhang L."/>
        </authorList>
    </citation>
    <scope>NUCLEOTIDE SEQUENCE [LARGE SCALE GENOMIC DNA]</scope>
    <source>
        <strain evidence="1">SQ_2022a</strain>
    </source>
</reference>
<protein>
    <submittedName>
        <fullName evidence="1">Uncharacterized protein</fullName>
    </submittedName>
</protein>
<organism evidence="1 2">
    <name type="scientific">Camellia lanceoleosa</name>
    <dbReference type="NCBI Taxonomy" id="1840588"/>
    <lineage>
        <taxon>Eukaryota</taxon>
        <taxon>Viridiplantae</taxon>
        <taxon>Streptophyta</taxon>
        <taxon>Embryophyta</taxon>
        <taxon>Tracheophyta</taxon>
        <taxon>Spermatophyta</taxon>
        <taxon>Magnoliopsida</taxon>
        <taxon>eudicotyledons</taxon>
        <taxon>Gunneridae</taxon>
        <taxon>Pentapetalae</taxon>
        <taxon>asterids</taxon>
        <taxon>Ericales</taxon>
        <taxon>Theaceae</taxon>
        <taxon>Camellia</taxon>
    </lineage>
</organism>
<gene>
    <name evidence="1" type="ORF">LOK49_LG14G00954</name>
</gene>
<evidence type="ECO:0000313" key="2">
    <source>
        <dbReference type="Proteomes" id="UP001060215"/>
    </source>
</evidence>
<name>A0ACC0FDI2_9ERIC</name>
<proteinExistence type="predicted"/>
<accession>A0ACC0FDI2</accession>
<comment type="caution">
    <text evidence="1">The sequence shown here is derived from an EMBL/GenBank/DDBJ whole genome shotgun (WGS) entry which is preliminary data.</text>
</comment>
<keyword evidence="2" id="KW-1185">Reference proteome</keyword>